<comment type="caution">
    <text evidence="1">The sequence shown here is derived from an EMBL/GenBank/DDBJ whole genome shotgun (WGS) entry which is preliminary data.</text>
</comment>
<dbReference type="EMBL" id="JAUTXU010000320">
    <property type="protein sequence ID" value="KAK3686434.1"/>
    <property type="molecule type" value="Genomic_DNA"/>
</dbReference>
<name>A0ACC3MEA6_9PEZI</name>
<protein>
    <submittedName>
        <fullName evidence="1">Uncharacterized protein</fullName>
    </submittedName>
</protein>
<proteinExistence type="predicted"/>
<sequence>MQNYGLVREGVGNAALRPLAIPQLPHDYILVRTVAVALNPTDRTTLEAPGDDGTIVGCDYAGIVEEVGKAVKRRFEKGDRIAGFAHGGNDANPENGAFARLIAVKGDLQMHIPDDVSFETAATRTPGVGRTICEKTHGSISHVFDTVSTASTAELCGQAMGRNGGKYCDLLGIDCPRPDVESTFFLCYSMSGEEYKFEGEVYPAQPEDLQFGTEWYGTAEQLWAERKWKAHPQRLENGGLLGLGAGLEALKQGAVRGMKLVYRVDDTIWPVT</sequence>
<keyword evidence="2" id="KW-1185">Reference proteome</keyword>
<organism evidence="1 2">
    <name type="scientific">Vermiconidia calcicola</name>
    <dbReference type="NCBI Taxonomy" id="1690605"/>
    <lineage>
        <taxon>Eukaryota</taxon>
        <taxon>Fungi</taxon>
        <taxon>Dikarya</taxon>
        <taxon>Ascomycota</taxon>
        <taxon>Pezizomycotina</taxon>
        <taxon>Dothideomycetes</taxon>
        <taxon>Dothideomycetidae</taxon>
        <taxon>Mycosphaerellales</taxon>
        <taxon>Extremaceae</taxon>
        <taxon>Vermiconidia</taxon>
    </lineage>
</organism>
<accession>A0ACC3MEA6</accession>
<evidence type="ECO:0000313" key="2">
    <source>
        <dbReference type="Proteomes" id="UP001281147"/>
    </source>
</evidence>
<dbReference type="Proteomes" id="UP001281147">
    <property type="component" value="Unassembled WGS sequence"/>
</dbReference>
<evidence type="ECO:0000313" key="1">
    <source>
        <dbReference type="EMBL" id="KAK3686434.1"/>
    </source>
</evidence>
<reference evidence="1" key="1">
    <citation type="submission" date="2023-07" db="EMBL/GenBank/DDBJ databases">
        <title>Black Yeasts Isolated from many extreme environments.</title>
        <authorList>
            <person name="Coleine C."/>
            <person name="Stajich J.E."/>
            <person name="Selbmann L."/>
        </authorList>
    </citation>
    <scope>NUCLEOTIDE SEQUENCE</scope>
    <source>
        <strain evidence="1">CCFEE 5714</strain>
    </source>
</reference>
<gene>
    <name evidence="1" type="ORF">LTR37_019822</name>
</gene>